<dbReference type="EMBL" id="LXER01000017">
    <property type="protein sequence ID" value="OAT32035.1"/>
    <property type="molecule type" value="Genomic_DNA"/>
</dbReference>
<organism evidence="1 2">
    <name type="scientific">Buttiauxella brennerae ATCC 51605</name>
    <dbReference type="NCBI Taxonomy" id="1354251"/>
    <lineage>
        <taxon>Bacteria</taxon>
        <taxon>Pseudomonadati</taxon>
        <taxon>Pseudomonadota</taxon>
        <taxon>Gammaproteobacteria</taxon>
        <taxon>Enterobacterales</taxon>
        <taxon>Enterobacteriaceae</taxon>
        <taxon>Buttiauxella</taxon>
    </lineage>
</organism>
<gene>
    <name evidence="1" type="ORF">M975_1927</name>
</gene>
<keyword evidence="2" id="KW-1185">Reference proteome</keyword>
<reference evidence="1 2" key="1">
    <citation type="submission" date="2016-04" db="EMBL/GenBank/DDBJ databases">
        <title>ATOL: Assembling a taxonomically balanced genome-scale reconstruction of the evolutionary history of the Enterobacteriaceae.</title>
        <authorList>
            <person name="Plunkett G.III."/>
            <person name="Neeno-Eckwall E.C."/>
            <person name="Glasner J.D."/>
            <person name="Perna N.T."/>
        </authorList>
    </citation>
    <scope>NUCLEOTIDE SEQUENCE [LARGE SCALE GENOMIC DNA]</scope>
    <source>
        <strain evidence="1 2">ATCC 51605</strain>
    </source>
</reference>
<evidence type="ECO:0000313" key="2">
    <source>
        <dbReference type="Proteomes" id="UP000078410"/>
    </source>
</evidence>
<dbReference type="PATRIC" id="fig|1354251.4.peg.1989"/>
<protein>
    <submittedName>
        <fullName evidence="1">Uncharacterized protein</fullName>
    </submittedName>
</protein>
<accession>A0A1B7IQM6</accession>
<sequence length="49" mass="5668">MSAAELWDEKAFTELMLDMVEDEITEQVNLAAERGNEQVSWQEFAGNYQ</sequence>
<name>A0A1B7IQM6_9ENTR</name>
<proteinExistence type="predicted"/>
<evidence type="ECO:0000313" key="1">
    <source>
        <dbReference type="EMBL" id="OAT32035.1"/>
    </source>
</evidence>
<dbReference type="AlphaFoldDB" id="A0A1B7IQM6"/>
<dbReference type="Proteomes" id="UP000078410">
    <property type="component" value="Unassembled WGS sequence"/>
</dbReference>
<dbReference type="Pfam" id="PF17585">
    <property type="entry name" value="Phage_Arf"/>
    <property type="match status" value="1"/>
</dbReference>
<dbReference type="RefSeq" id="WP_167350537.1">
    <property type="nucleotide sequence ID" value="NZ_LXER01000017.1"/>
</dbReference>
<dbReference type="InterPro" id="IPR020293">
    <property type="entry name" value="Arf"/>
</dbReference>
<comment type="caution">
    <text evidence="1">The sequence shown here is derived from an EMBL/GenBank/DDBJ whole genome shotgun (WGS) entry which is preliminary data.</text>
</comment>